<evidence type="ECO:0000256" key="3">
    <source>
        <dbReference type="ARBA" id="ARBA00022729"/>
    </source>
</evidence>
<sequence length="431" mass="46952">MALHGHGRRGRLAAALWLVVVATASVASARFVVEKNSIKYRGTRQCASQCINRGRYCAPDPEGDLGAGYRGRDVVLENLRQLCVHRVANARNASWAWWDFVADYRVRCSMREKKYSRGCAEEVVASLGLPAEMIEKCMGDPDADADNDVLRTEQVVQVGQGNRGDVTILPTLVINNVQYRGKLESTAVLKAICAGFKETTEPRVCMTQDMETDECMHNNGGCWRDDKTNITACRDTYRGRVCECPAVDGVQYEGNGYKECKPVGPGRCAANNGGGWKETRHGKTFSACKGSGSLSGCECPPGFKGDGITCEGAFTSFSRSPSFHLQFLRGLWLWVTWPSAERSGGAPAPAYIQAEDTCVGKSAAAMGWLVAVLVLSCLAGAGLAGFAFYKYRLRRYMDSEVAAIMSQYMPLEGQSTSGEHRPLREEAVEAA</sequence>
<accession>N1R3F8</accession>
<dbReference type="PANTHER" id="PTHR22702">
    <property type="entry name" value="PROTEASE-ASSOCIATED DOMAIN-CONTAINING PROTEIN"/>
    <property type="match status" value="1"/>
</dbReference>
<dbReference type="GO" id="GO:0012505">
    <property type="term" value="C:endomembrane system"/>
    <property type="evidence" value="ECO:0007669"/>
    <property type="project" value="UniProtKB-SubCell"/>
</dbReference>
<evidence type="ECO:0000256" key="4">
    <source>
        <dbReference type="ARBA" id="ARBA00022737"/>
    </source>
</evidence>
<feature type="domain" description="Vacuolar sorting receptor thioredoxin-like" evidence="8">
    <location>
        <begin position="34"/>
        <end position="193"/>
    </location>
</feature>
<dbReference type="InterPro" id="IPR056858">
    <property type="entry name" value="VSR_TRX"/>
</dbReference>
<evidence type="ECO:0000256" key="2">
    <source>
        <dbReference type="ARBA" id="ARBA00022692"/>
    </source>
</evidence>
<evidence type="ECO:0000256" key="6">
    <source>
        <dbReference type="ARBA" id="ARBA00023136"/>
    </source>
</evidence>
<dbReference type="Pfam" id="PF25011">
    <property type="entry name" value="VSR_TRX"/>
    <property type="match status" value="1"/>
</dbReference>
<evidence type="ECO:0000259" key="8">
    <source>
        <dbReference type="Pfam" id="PF25011"/>
    </source>
</evidence>
<dbReference type="PANTHER" id="PTHR22702:SF4">
    <property type="entry name" value="VACUOLAR-SORTING RECEPTOR 6-LIKE"/>
    <property type="match status" value="1"/>
</dbReference>
<keyword evidence="4" id="KW-0677">Repeat</keyword>
<keyword evidence="7" id="KW-0325">Glycoprotein</keyword>
<keyword evidence="2" id="KW-0812">Transmembrane</keyword>
<evidence type="ECO:0000256" key="5">
    <source>
        <dbReference type="ARBA" id="ARBA00022989"/>
    </source>
</evidence>
<proteinExistence type="predicted"/>
<reference evidence="9" key="1">
    <citation type="submission" date="2015-06" db="UniProtKB">
        <authorList>
            <consortium name="EnsemblPlants"/>
        </authorList>
    </citation>
    <scope>IDENTIFICATION</scope>
</reference>
<keyword evidence="3" id="KW-0732">Signal</keyword>
<dbReference type="EnsemblPlants" id="EMT15960">
    <property type="protein sequence ID" value="EMT15960"/>
    <property type="gene ID" value="F775_17906"/>
</dbReference>
<evidence type="ECO:0000256" key="7">
    <source>
        <dbReference type="ARBA" id="ARBA00023180"/>
    </source>
</evidence>
<dbReference type="AlphaFoldDB" id="N1R3F8"/>
<keyword evidence="5" id="KW-1133">Transmembrane helix</keyword>
<protein>
    <recommendedName>
        <fullName evidence="8">Vacuolar sorting receptor thioredoxin-like domain-containing protein</fullName>
    </recommendedName>
</protein>
<evidence type="ECO:0000313" key="9">
    <source>
        <dbReference type="EnsemblPlants" id="EMT15960"/>
    </source>
</evidence>
<comment type="subcellular location">
    <subcellularLocation>
        <location evidence="1">Endomembrane system</location>
    </subcellularLocation>
</comment>
<evidence type="ECO:0000256" key="1">
    <source>
        <dbReference type="ARBA" id="ARBA00004308"/>
    </source>
</evidence>
<dbReference type="Gene3D" id="2.10.25.10">
    <property type="entry name" value="Laminin"/>
    <property type="match status" value="1"/>
</dbReference>
<organism evidence="9">
    <name type="scientific">Aegilops tauschii</name>
    <name type="common">Tausch's goatgrass</name>
    <name type="synonym">Aegilops squarrosa</name>
    <dbReference type="NCBI Taxonomy" id="37682"/>
    <lineage>
        <taxon>Eukaryota</taxon>
        <taxon>Viridiplantae</taxon>
        <taxon>Streptophyta</taxon>
        <taxon>Embryophyta</taxon>
        <taxon>Tracheophyta</taxon>
        <taxon>Spermatophyta</taxon>
        <taxon>Magnoliopsida</taxon>
        <taxon>Liliopsida</taxon>
        <taxon>Poales</taxon>
        <taxon>Poaceae</taxon>
        <taxon>BOP clade</taxon>
        <taxon>Pooideae</taxon>
        <taxon>Triticodae</taxon>
        <taxon>Triticeae</taxon>
        <taxon>Triticinae</taxon>
        <taxon>Aegilops</taxon>
    </lineage>
</organism>
<name>N1R3F8_AEGTA</name>
<keyword evidence="6" id="KW-0472">Membrane</keyword>